<evidence type="ECO:0000313" key="4">
    <source>
        <dbReference type="EMBL" id="GGI80434.1"/>
    </source>
</evidence>
<dbReference type="AlphaFoldDB" id="A0A830E466"/>
<evidence type="ECO:0000313" key="3">
    <source>
        <dbReference type="EMBL" id="BDR91049.1"/>
    </source>
</evidence>
<keyword evidence="6" id="KW-1185">Reference proteome</keyword>
<dbReference type="Gene3D" id="1.20.5.4090">
    <property type="match status" value="1"/>
</dbReference>
<dbReference type="SUPFAM" id="SSF90257">
    <property type="entry name" value="Myosin rod fragments"/>
    <property type="match status" value="1"/>
</dbReference>
<proteinExistence type="predicted"/>
<dbReference type="Proteomes" id="UP000657075">
    <property type="component" value="Unassembled WGS sequence"/>
</dbReference>
<dbReference type="Proteomes" id="UP001060771">
    <property type="component" value="Chromosome"/>
</dbReference>
<reference evidence="4" key="2">
    <citation type="submission" date="2020-09" db="EMBL/GenBank/DDBJ databases">
        <authorList>
            <person name="Sun Q."/>
            <person name="Ohkuma M."/>
        </authorList>
    </citation>
    <scope>NUCLEOTIDE SEQUENCE</scope>
    <source>
        <strain evidence="4">JCM 11219</strain>
    </source>
</reference>
<evidence type="ECO:0000256" key="2">
    <source>
        <dbReference type="SAM" id="Phobius"/>
    </source>
</evidence>
<keyword evidence="2" id="KW-1133">Transmembrane helix</keyword>
<feature type="transmembrane region" description="Helical" evidence="2">
    <location>
        <begin position="6"/>
        <end position="27"/>
    </location>
</feature>
<dbReference type="EMBL" id="AP026830">
    <property type="protein sequence ID" value="BDR91049.1"/>
    <property type="molecule type" value="Genomic_DNA"/>
</dbReference>
<reference evidence="4" key="1">
    <citation type="journal article" date="2014" name="Int. J. Syst. Evol. Microbiol.">
        <title>Complete genome sequence of Corynebacterium casei LMG S-19264T (=DSM 44701T), isolated from a smear-ripened cheese.</title>
        <authorList>
            <consortium name="US DOE Joint Genome Institute (JGI-PGF)"/>
            <person name="Walter F."/>
            <person name="Albersmeier A."/>
            <person name="Kalinowski J."/>
            <person name="Ruckert C."/>
        </authorList>
    </citation>
    <scope>NUCLEOTIDE SEQUENCE</scope>
    <source>
        <strain evidence="4">JCM 11219</strain>
    </source>
</reference>
<gene>
    <name evidence="4" type="ORF">GCM10007112_16560</name>
    <name evidence="3" type="ORF">Vsou_01420</name>
</gene>
<dbReference type="GeneID" id="76205695"/>
<evidence type="ECO:0000313" key="6">
    <source>
        <dbReference type="Proteomes" id="UP001060771"/>
    </source>
</evidence>
<evidence type="ECO:0000256" key="1">
    <source>
        <dbReference type="SAM" id="Coils"/>
    </source>
</evidence>
<evidence type="ECO:0000313" key="5">
    <source>
        <dbReference type="Proteomes" id="UP000657075"/>
    </source>
</evidence>
<dbReference type="OrthoDB" id="29064at2157"/>
<feature type="coiled-coil region" evidence="1">
    <location>
        <begin position="32"/>
        <end position="94"/>
    </location>
</feature>
<protein>
    <submittedName>
        <fullName evidence="4">Uncharacterized protein</fullName>
    </submittedName>
</protein>
<name>A0A830E466_9CREN</name>
<organism evidence="4 5">
    <name type="scientific">Vulcanisaeta souniana JCM 11219</name>
    <dbReference type="NCBI Taxonomy" id="1293586"/>
    <lineage>
        <taxon>Archaea</taxon>
        <taxon>Thermoproteota</taxon>
        <taxon>Thermoprotei</taxon>
        <taxon>Thermoproteales</taxon>
        <taxon>Thermoproteaceae</taxon>
        <taxon>Vulcanisaeta</taxon>
    </lineage>
</organism>
<sequence length="225" mass="24089">MTQGSLWIALSMVFLALAAVFGTLWFVSNQNYSTLMAAYDALKAQYDDLKSQYSGLQSQYSNLQSQYSACQSQLVNLQTQYNNLQGQYQSCQAQLQQCTPITTTLQVQAVGLTGVSSGTSATLTLLISNPSSSGIGINGFTLGSLSCVFQSPIQVPADMQGAMIKIMLPISNGYFSTSNVFVSFNGQTIQAICTGQQHAQVGVQYSGYITTVSGQTYPFTVTSSS</sequence>
<dbReference type="RefSeq" id="WP_188603514.1">
    <property type="nucleotide sequence ID" value="NZ_AP026830.1"/>
</dbReference>
<dbReference type="EMBL" id="BMNM01000006">
    <property type="protein sequence ID" value="GGI80434.1"/>
    <property type="molecule type" value="Genomic_DNA"/>
</dbReference>
<keyword evidence="2" id="KW-0472">Membrane</keyword>
<accession>A0A830E466</accession>
<reference evidence="6" key="3">
    <citation type="submission" date="2022-09" db="EMBL/GenBank/DDBJ databases">
        <title>Complete genome sequence of Vulcanisaeta souniana.</title>
        <authorList>
            <person name="Kato S."/>
            <person name="Itoh T."/>
            <person name="Ohkuma M."/>
        </authorList>
    </citation>
    <scope>NUCLEOTIDE SEQUENCE [LARGE SCALE GENOMIC DNA]</scope>
    <source>
        <strain evidence="6">JCM 11219</strain>
    </source>
</reference>
<keyword evidence="2" id="KW-0812">Transmembrane</keyword>
<reference evidence="3" key="4">
    <citation type="journal article" date="2023" name="Microbiol. Resour. Announc.">
        <title>Complete Genome Sequence of Vulcanisaeta souniana Strain IC-059, a Hyperthermophilic Archaeon Isolated from Hot Spring Water in Japan.</title>
        <authorList>
            <person name="Kato S."/>
            <person name="Itoh T."/>
            <person name="Wu L."/>
            <person name="Ma J."/>
            <person name="Ohkuma M."/>
        </authorList>
    </citation>
    <scope>NUCLEOTIDE SEQUENCE</scope>
    <source>
        <strain evidence="3">JCM 11219</strain>
    </source>
</reference>
<keyword evidence="1" id="KW-0175">Coiled coil</keyword>